<dbReference type="EnsemblPlants" id="OPUNC04G10030.2">
    <property type="protein sequence ID" value="OPUNC04G10030.2"/>
    <property type="gene ID" value="OPUNC04G10030"/>
</dbReference>
<dbReference type="AlphaFoldDB" id="A0A0E0KQD6"/>
<dbReference type="Proteomes" id="UP000026962">
    <property type="component" value="Chromosome 4"/>
</dbReference>
<keyword evidence="2" id="KW-1185">Reference proteome</keyword>
<dbReference type="HOGENOM" id="CLU_2675359_0_0_1"/>
<accession>A0A0E0KQD6</accession>
<evidence type="ECO:0000313" key="1">
    <source>
        <dbReference type="EnsemblPlants" id="OPUNC04G10030.2"/>
    </source>
</evidence>
<evidence type="ECO:0000313" key="2">
    <source>
        <dbReference type="Proteomes" id="UP000026962"/>
    </source>
</evidence>
<organism evidence="1">
    <name type="scientific">Oryza punctata</name>
    <name type="common">Red rice</name>
    <dbReference type="NCBI Taxonomy" id="4537"/>
    <lineage>
        <taxon>Eukaryota</taxon>
        <taxon>Viridiplantae</taxon>
        <taxon>Streptophyta</taxon>
        <taxon>Embryophyta</taxon>
        <taxon>Tracheophyta</taxon>
        <taxon>Spermatophyta</taxon>
        <taxon>Magnoliopsida</taxon>
        <taxon>Liliopsida</taxon>
        <taxon>Poales</taxon>
        <taxon>Poaceae</taxon>
        <taxon>BOP clade</taxon>
        <taxon>Oryzoideae</taxon>
        <taxon>Oryzeae</taxon>
        <taxon>Oryzinae</taxon>
        <taxon>Oryza</taxon>
    </lineage>
</organism>
<proteinExistence type="predicted"/>
<sequence>MQNGLLKKVYEFSVLYDAKESPVHGPRELGISGVRCIAVSEVFVVRSVLVGEADNESNNTITMVLREAATMVPQD</sequence>
<dbReference type="Gramene" id="OPUNC04G10030.2">
    <property type="protein sequence ID" value="OPUNC04G10030.2"/>
    <property type="gene ID" value="OPUNC04G10030"/>
</dbReference>
<name>A0A0E0KQD6_ORYPU</name>
<reference evidence="1" key="2">
    <citation type="submission" date="2018-05" db="EMBL/GenBank/DDBJ databases">
        <title>OpunRS2 (Oryza punctata Reference Sequence Version 2).</title>
        <authorList>
            <person name="Zhang J."/>
            <person name="Kudrna D."/>
            <person name="Lee S."/>
            <person name="Talag J."/>
            <person name="Welchert J."/>
            <person name="Wing R.A."/>
        </authorList>
    </citation>
    <scope>NUCLEOTIDE SEQUENCE [LARGE SCALE GENOMIC DNA]</scope>
</reference>
<protein>
    <submittedName>
        <fullName evidence="1">Uncharacterized protein</fullName>
    </submittedName>
</protein>
<reference evidence="1" key="1">
    <citation type="submission" date="2015-04" db="UniProtKB">
        <authorList>
            <consortium name="EnsemblPlants"/>
        </authorList>
    </citation>
    <scope>IDENTIFICATION</scope>
</reference>